<evidence type="ECO:0000259" key="8">
    <source>
        <dbReference type="PROSITE" id="PS50103"/>
    </source>
</evidence>
<accession>A0A8J2JDG9</accession>
<organism evidence="9 10">
    <name type="scientific">Allacma fusca</name>
    <dbReference type="NCBI Taxonomy" id="39272"/>
    <lineage>
        <taxon>Eukaryota</taxon>
        <taxon>Metazoa</taxon>
        <taxon>Ecdysozoa</taxon>
        <taxon>Arthropoda</taxon>
        <taxon>Hexapoda</taxon>
        <taxon>Collembola</taxon>
        <taxon>Symphypleona</taxon>
        <taxon>Sminthuridae</taxon>
        <taxon>Allacma</taxon>
    </lineage>
</organism>
<comment type="caution">
    <text evidence="9">The sequence shown here is derived from an EMBL/GenBank/DDBJ whole genome shotgun (WGS) entry which is preliminary data.</text>
</comment>
<feature type="region of interest" description="Disordered" evidence="7">
    <location>
        <begin position="166"/>
        <end position="336"/>
    </location>
</feature>
<feature type="compositionally biased region" description="Basic and acidic residues" evidence="7">
    <location>
        <begin position="634"/>
        <end position="648"/>
    </location>
</feature>
<keyword evidence="2 6" id="KW-0863">Zinc-finger</keyword>
<sequence>MGAYYKRDGELLEKLLLSRNFSGEVSEMFIENAESLRSWLTSVLQPLCDADPAALAKYVLALIKKDRPDQELKQSMIDQLDVFLQQETKGFVDLLFRTLANKSYIPEVSAATPVQDGEEKPNPTTVVASSVESSQLNTSKPSTTEDLPAGVSNPALAHASVNLYHTPAPIDSSPSAKAEVKIAKRESTRKDDEKDRDAIRHRKSRSPRRSPSRAHRIRSRSPRERDARDRDQYPHRSRHRVRKSPPRRYEREGWERRRSDRRSPNRNRSASPRARSRTPTRYRRNYHSRSRSRSRSPNRDRSRSPVREKVEKKDIIATTAMDTELPPAEPADSKTHLQSVVRAVNHVEKVDKVGYTTVGGNGSSDRCRDFDEKGLCMRGELCPFDHGKDPVVLEDISVSPRGTTGEFMGVGGANNVYAPQILRPTMPIISNPSMEPPLCWGGVPPPFRPRHMGGMRHRGPMARPPPIGFPIMPQRELINIPVTGACGDQMLDVRGPPPPGHHMGGIHRMRGGIHTNRGGRGRGGFDHGRLGMKPARNFANCSLEVKKIPRELNNIMDLNSHFLRFGKIVNIQINFENDPEAALITFSSPLEANLAYRSTEAVLNNRFIRVFWHNKEKENEEGEGTSESGTTRVSVKDRLGMPEGPDEKVEQEKILVSGNNLTKTVYNPGLLAKKAETAGDKIQAVEAIKKSQEALSTLEHQKKVKEESQRNARKLMVDLRKRKQDMLHEQIEQQKKLISKLELCKTKPEREGLMTLIKSLQESIEGIKKDLDTSKNQSPSIAPKIKEEAPGVTQKEILDAELDLINKEQEGGDTNALQKKVHELRAQAQAFGHFPRGGGRGGVNFRGLGRGFSAAARRGRGGGKRFRLLRKVDRRPTTICVTGFPAVKLKEILAQFASFGPIAYYDADPLVPAVTITYESRKKSEIAYTNGRKFENMVLNIEWVTPIASGADKKPDAAKNGQASNQDEENNGSMEEEEMSDIYADELLLQYEDEEEEDDDERSWRR</sequence>
<dbReference type="PANTHER" id="PTHR14398:SF0">
    <property type="entry name" value="ZINC FINGER PROTEIN SWM"/>
    <property type="match status" value="1"/>
</dbReference>
<feature type="compositionally biased region" description="Basic residues" evidence="7">
    <location>
        <begin position="274"/>
        <end position="296"/>
    </location>
</feature>
<dbReference type="InterPro" id="IPR002483">
    <property type="entry name" value="PWI_dom"/>
</dbReference>
<dbReference type="EMBL" id="CAJVCH010053799">
    <property type="protein sequence ID" value="CAG7718476.1"/>
    <property type="molecule type" value="Genomic_DNA"/>
</dbReference>
<evidence type="ECO:0000313" key="10">
    <source>
        <dbReference type="Proteomes" id="UP000708208"/>
    </source>
</evidence>
<dbReference type="AlphaFoldDB" id="A0A8J2JDG9"/>
<dbReference type="PROSITE" id="PS50103">
    <property type="entry name" value="ZF_C3H1"/>
    <property type="match status" value="1"/>
</dbReference>
<evidence type="ECO:0000256" key="7">
    <source>
        <dbReference type="SAM" id="MobiDB-lite"/>
    </source>
</evidence>
<evidence type="ECO:0000256" key="2">
    <source>
        <dbReference type="ARBA" id="ARBA00022771"/>
    </source>
</evidence>
<name>A0A8J2JDG9_9HEXA</name>
<dbReference type="PANTHER" id="PTHR14398">
    <property type="entry name" value="RNA RECOGNITION RRM/RNP DOMAIN"/>
    <property type="match status" value="1"/>
</dbReference>
<keyword evidence="4" id="KW-0694">RNA-binding</keyword>
<keyword evidence="3 6" id="KW-0862">Zinc</keyword>
<evidence type="ECO:0000313" key="9">
    <source>
        <dbReference type="EMBL" id="CAG7718476.1"/>
    </source>
</evidence>
<gene>
    <name evidence="9" type="ORF">AFUS01_LOCUS7867</name>
</gene>
<dbReference type="FunFam" id="3.30.70.330:FF:000330">
    <property type="entry name" value="RNA-binding motif protein 26"/>
    <property type="match status" value="1"/>
</dbReference>
<feature type="compositionally biased region" description="Acidic residues" evidence="7">
    <location>
        <begin position="966"/>
        <end position="984"/>
    </location>
</feature>
<keyword evidence="5" id="KW-0175">Coiled coil</keyword>
<dbReference type="GO" id="GO:0008270">
    <property type="term" value="F:zinc ion binding"/>
    <property type="evidence" value="ECO:0007669"/>
    <property type="project" value="UniProtKB-KW"/>
</dbReference>
<evidence type="ECO:0000256" key="4">
    <source>
        <dbReference type="ARBA" id="ARBA00022884"/>
    </source>
</evidence>
<feature type="region of interest" description="Disordered" evidence="7">
    <location>
        <begin position="950"/>
        <end position="1006"/>
    </location>
</feature>
<feature type="compositionally biased region" description="Basic and acidic residues" evidence="7">
    <location>
        <begin position="221"/>
        <end position="234"/>
    </location>
</feature>
<keyword evidence="10" id="KW-1185">Reference proteome</keyword>
<dbReference type="InterPro" id="IPR000571">
    <property type="entry name" value="Znf_CCCH"/>
</dbReference>
<dbReference type="CDD" id="cd12257">
    <property type="entry name" value="RRM1_RBM26_like"/>
    <property type="match status" value="1"/>
</dbReference>
<dbReference type="Pfam" id="PF01480">
    <property type="entry name" value="PWI"/>
    <property type="match status" value="1"/>
</dbReference>
<dbReference type="OrthoDB" id="443401at2759"/>
<evidence type="ECO:0000256" key="3">
    <source>
        <dbReference type="ARBA" id="ARBA00022833"/>
    </source>
</evidence>
<feature type="region of interest" description="Disordered" evidence="7">
    <location>
        <begin position="110"/>
        <end position="152"/>
    </location>
</feature>
<dbReference type="Proteomes" id="UP000708208">
    <property type="component" value="Unassembled WGS sequence"/>
</dbReference>
<dbReference type="GO" id="GO:0005634">
    <property type="term" value="C:nucleus"/>
    <property type="evidence" value="ECO:0007669"/>
    <property type="project" value="TreeGrafter"/>
</dbReference>
<dbReference type="GO" id="GO:0003723">
    <property type="term" value="F:RNA binding"/>
    <property type="evidence" value="ECO:0007669"/>
    <property type="project" value="UniProtKB-KW"/>
</dbReference>
<proteinExistence type="predicted"/>
<feature type="compositionally biased region" description="Basic residues" evidence="7">
    <location>
        <begin position="235"/>
        <end position="246"/>
    </location>
</feature>
<reference evidence="9" key="1">
    <citation type="submission" date="2021-06" db="EMBL/GenBank/DDBJ databases">
        <authorList>
            <person name="Hodson N. C."/>
            <person name="Mongue J. A."/>
            <person name="Jaron S. K."/>
        </authorList>
    </citation>
    <scope>NUCLEOTIDE SEQUENCE</scope>
</reference>
<feature type="domain" description="C3H1-type" evidence="8">
    <location>
        <begin position="361"/>
        <end position="389"/>
    </location>
</feature>
<feature type="region of interest" description="Disordered" evidence="7">
    <location>
        <begin position="617"/>
        <end position="648"/>
    </location>
</feature>
<feature type="compositionally biased region" description="Polar residues" evidence="7">
    <location>
        <begin position="122"/>
        <end position="145"/>
    </location>
</feature>
<evidence type="ECO:0000256" key="1">
    <source>
        <dbReference type="ARBA" id="ARBA00022723"/>
    </source>
</evidence>
<feature type="compositionally biased region" description="Basic residues" evidence="7">
    <location>
        <begin position="199"/>
        <end position="220"/>
    </location>
</feature>
<feature type="compositionally biased region" description="Acidic residues" evidence="7">
    <location>
        <begin position="991"/>
        <end position="1006"/>
    </location>
</feature>
<protein>
    <recommendedName>
        <fullName evidence="8">C3H1-type domain-containing protein</fullName>
    </recommendedName>
</protein>
<feature type="compositionally biased region" description="Basic and acidic residues" evidence="7">
    <location>
        <begin position="178"/>
        <end position="198"/>
    </location>
</feature>
<evidence type="ECO:0000256" key="6">
    <source>
        <dbReference type="PROSITE-ProRule" id="PRU00723"/>
    </source>
</evidence>
<feature type="compositionally biased region" description="Basic and acidic residues" evidence="7">
    <location>
        <begin position="247"/>
        <end position="263"/>
    </location>
</feature>
<keyword evidence="1 6" id="KW-0479">Metal-binding</keyword>
<evidence type="ECO:0000256" key="5">
    <source>
        <dbReference type="ARBA" id="ARBA00023054"/>
    </source>
</evidence>
<dbReference type="Pfam" id="PF14605">
    <property type="entry name" value="Nup35_RRM_2"/>
    <property type="match status" value="1"/>
</dbReference>
<feature type="zinc finger region" description="C3H1-type" evidence="6">
    <location>
        <begin position="361"/>
        <end position="389"/>
    </location>
</feature>
<feature type="compositionally biased region" description="Basic and acidic residues" evidence="7">
    <location>
        <begin position="297"/>
        <end position="315"/>
    </location>
</feature>
<dbReference type="InterPro" id="IPR045137">
    <property type="entry name" value="RBM26/27"/>
</dbReference>